<name>A0AA39Q164_9AGAR</name>
<gene>
    <name evidence="1" type="ORF">EDD18DRAFT_1050433</name>
</gene>
<comment type="caution">
    <text evidence="1">The sequence shown here is derived from an EMBL/GenBank/DDBJ whole genome shotgun (WGS) entry which is preliminary data.</text>
</comment>
<reference evidence="1" key="1">
    <citation type="submission" date="2023-06" db="EMBL/GenBank/DDBJ databases">
        <authorList>
            <consortium name="Lawrence Berkeley National Laboratory"/>
            <person name="Ahrendt S."/>
            <person name="Sahu N."/>
            <person name="Indic B."/>
            <person name="Wong-Bajracharya J."/>
            <person name="Merenyi Z."/>
            <person name="Ke H.-M."/>
            <person name="Monk M."/>
            <person name="Kocsube S."/>
            <person name="Drula E."/>
            <person name="Lipzen A."/>
            <person name="Balint B."/>
            <person name="Henrissat B."/>
            <person name="Andreopoulos B."/>
            <person name="Martin F.M."/>
            <person name="Harder C.B."/>
            <person name="Rigling D."/>
            <person name="Ford K.L."/>
            <person name="Foster G.D."/>
            <person name="Pangilinan J."/>
            <person name="Papanicolaou A."/>
            <person name="Barry K."/>
            <person name="LaButti K."/>
            <person name="Viragh M."/>
            <person name="Koriabine M."/>
            <person name="Yan M."/>
            <person name="Riley R."/>
            <person name="Champramary S."/>
            <person name="Plett K.L."/>
            <person name="Tsai I.J."/>
            <person name="Slot J."/>
            <person name="Sipos G."/>
            <person name="Plett J."/>
            <person name="Nagy L.G."/>
            <person name="Grigoriev I.V."/>
        </authorList>
    </citation>
    <scope>NUCLEOTIDE SEQUENCE</scope>
    <source>
        <strain evidence="1">HWK02</strain>
    </source>
</reference>
<sequence length="71" mass="7926">AETQRIACELHAFIKYMTIYKPLMEAPESDAPSMPINDTLVGAFSNDATVIQCFFKAGIPVWHIVVMKDLP</sequence>
<proteinExistence type="predicted"/>
<keyword evidence="2" id="KW-1185">Reference proteome</keyword>
<dbReference type="Proteomes" id="UP001175228">
    <property type="component" value="Unassembled WGS sequence"/>
</dbReference>
<feature type="non-terminal residue" evidence="1">
    <location>
        <position position="1"/>
    </location>
</feature>
<organism evidence="1 2">
    <name type="scientific">Armillaria luteobubalina</name>
    <dbReference type="NCBI Taxonomy" id="153913"/>
    <lineage>
        <taxon>Eukaryota</taxon>
        <taxon>Fungi</taxon>
        <taxon>Dikarya</taxon>
        <taxon>Basidiomycota</taxon>
        <taxon>Agaricomycotina</taxon>
        <taxon>Agaricomycetes</taxon>
        <taxon>Agaricomycetidae</taxon>
        <taxon>Agaricales</taxon>
        <taxon>Marasmiineae</taxon>
        <taxon>Physalacriaceae</taxon>
        <taxon>Armillaria</taxon>
    </lineage>
</organism>
<dbReference type="AlphaFoldDB" id="A0AA39Q164"/>
<protein>
    <submittedName>
        <fullName evidence="1">Uncharacterized protein</fullName>
    </submittedName>
</protein>
<feature type="non-terminal residue" evidence="1">
    <location>
        <position position="71"/>
    </location>
</feature>
<dbReference type="EMBL" id="JAUEPU010000023">
    <property type="protein sequence ID" value="KAK0493745.1"/>
    <property type="molecule type" value="Genomic_DNA"/>
</dbReference>
<evidence type="ECO:0000313" key="1">
    <source>
        <dbReference type="EMBL" id="KAK0493745.1"/>
    </source>
</evidence>
<evidence type="ECO:0000313" key="2">
    <source>
        <dbReference type="Proteomes" id="UP001175228"/>
    </source>
</evidence>
<accession>A0AA39Q164</accession>